<evidence type="ECO:0000256" key="1">
    <source>
        <dbReference type="SAM" id="Coils"/>
    </source>
</evidence>
<dbReference type="AlphaFoldDB" id="A0A815P8X4"/>
<reference evidence="2" key="1">
    <citation type="submission" date="2021-02" db="EMBL/GenBank/DDBJ databases">
        <authorList>
            <person name="Nowell W R."/>
        </authorList>
    </citation>
    <scope>NUCLEOTIDE SEQUENCE</scope>
</reference>
<keyword evidence="1" id="KW-0175">Coiled coil</keyword>
<sequence>MNEMALEKEQQIDKLRSILMENYQSVLKLERVETIFNQNLLIHDELINENTSQIGHEINNQTKMKQLKQTNIQLQNDVQIEQRQINSYQNQIETLNNEIHLLKKNQVIQTKIGDDQDNDRQNFMRQIIQEKDQFEQQIKECRIQIKEINNQRQQIQDDRDQMSKQILQITNEKIQLQNEQIRVINEMDLLKKQLDENNKDKKQKLNELKYQISTLREQHISTENNLRIAKTLNNNQIY</sequence>
<accession>A0A815P8X4</accession>
<comment type="caution">
    <text evidence="2">The sequence shown here is derived from an EMBL/GenBank/DDBJ whole genome shotgun (WGS) entry which is preliminary data.</text>
</comment>
<protein>
    <submittedName>
        <fullName evidence="2">Uncharacterized protein</fullName>
    </submittedName>
</protein>
<organism evidence="2 3">
    <name type="scientific">Adineta steineri</name>
    <dbReference type="NCBI Taxonomy" id="433720"/>
    <lineage>
        <taxon>Eukaryota</taxon>
        <taxon>Metazoa</taxon>
        <taxon>Spiralia</taxon>
        <taxon>Gnathifera</taxon>
        <taxon>Rotifera</taxon>
        <taxon>Eurotatoria</taxon>
        <taxon>Bdelloidea</taxon>
        <taxon>Adinetida</taxon>
        <taxon>Adinetidae</taxon>
        <taxon>Adineta</taxon>
    </lineage>
</organism>
<name>A0A815P8X4_9BILA</name>
<dbReference type="Proteomes" id="UP000663891">
    <property type="component" value="Unassembled WGS sequence"/>
</dbReference>
<dbReference type="EMBL" id="CAJNON010001262">
    <property type="protein sequence ID" value="CAF1446079.1"/>
    <property type="molecule type" value="Genomic_DNA"/>
</dbReference>
<evidence type="ECO:0000313" key="2">
    <source>
        <dbReference type="EMBL" id="CAF1446079.1"/>
    </source>
</evidence>
<proteinExistence type="predicted"/>
<gene>
    <name evidence="2" type="ORF">VCS650_LOCUS39188</name>
</gene>
<evidence type="ECO:0000313" key="3">
    <source>
        <dbReference type="Proteomes" id="UP000663891"/>
    </source>
</evidence>
<feature type="coiled-coil region" evidence="1">
    <location>
        <begin position="64"/>
        <end position="225"/>
    </location>
</feature>